<proteinExistence type="predicted"/>
<dbReference type="EMBL" id="HBUF01055962">
    <property type="protein sequence ID" value="CAG6623946.1"/>
    <property type="molecule type" value="Transcribed_RNA"/>
</dbReference>
<protein>
    <submittedName>
        <fullName evidence="1">Uncharacterized protein</fullName>
    </submittedName>
</protein>
<reference evidence="1" key="1">
    <citation type="submission" date="2021-05" db="EMBL/GenBank/DDBJ databases">
        <authorList>
            <person name="Alioto T."/>
            <person name="Alioto T."/>
            <person name="Gomez Garrido J."/>
        </authorList>
    </citation>
    <scope>NUCLEOTIDE SEQUENCE</scope>
</reference>
<organism evidence="1">
    <name type="scientific">Cacopsylla melanoneura</name>
    <dbReference type="NCBI Taxonomy" id="428564"/>
    <lineage>
        <taxon>Eukaryota</taxon>
        <taxon>Metazoa</taxon>
        <taxon>Ecdysozoa</taxon>
        <taxon>Arthropoda</taxon>
        <taxon>Hexapoda</taxon>
        <taxon>Insecta</taxon>
        <taxon>Pterygota</taxon>
        <taxon>Neoptera</taxon>
        <taxon>Paraneoptera</taxon>
        <taxon>Hemiptera</taxon>
        <taxon>Sternorrhyncha</taxon>
        <taxon>Psylloidea</taxon>
        <taxon>Psyllidae</taxon>
        <taxon>Psyllinae</taxon>
        <taxon>Cacopsylla</taxon>
    </lineage>
</organism>
<dbReference type="AlphaFoldDB" id="A0A8D8Q3D0"/>
<evidence type="ECO:0000313" key="1">
    <source>
        <dbReference type="EMBL" id="CAG6623946.1"/>
    </source>
</evidence>
<sequence length="102" mass="11377">MFRSGPHMRNVTCNVLQCYCIIHMLLDCCAERLCSCSDPFHTCDLCYECVDAELCPSVCRSVCSKFLGTVFSPNIRSAHPLLMKLGAQCASPSWVLDSRFSC</sequence>
<accession>A0A8D8Q3D0</accession>
<name>A0A8D8Q3D0_9HEMI</name>